<dbReference type="EMBL" id="CP130318">
    <property type="protein sequence ID" value="WNQ09986.1"/>
    <property type="molecule type" value="Genomic_DNA"/>
</dbReference>
<evidence type="ECO:0000256" key="1">
    <source>
        <dbReference type="SAM" id="MobiDB-lite"/>
    </source>
</evidence>
<organism evidence="3 4">
    <name type="scientific">Paenibacillus aurantius</name>
    <dbReference type="NCBI Taxonomy" id="2918900"/>
    <lineage>
        <taxon>Bacteria</taxon>
        <taxon>Bacillati</taxon>
        <taxon>Bacillota</taxon>
        <taxon>Bacilli</taxon>
        <taxon>Bacillales</taxon>
        <taxon>Paenibacillaceae</taxon>
        <taxon>Paenibacillus</taxon>
    </lineage>
</organism>
<reference evidence="3 4" key="1">
    <citation type="submission" date="2022-02" db="EMBL/GenBank/DDBJ databases">
        <title>Paenibacillus sp. MBLB1776 Whole Genome Shotgun Sequencing.</title>
        <authorList>
            <person name="Hwang C.Y."/>
            <person name="Cho E.-S."/>
            <person name="Seo M.-J."/>
        </authorList>
    </citation>
    <scope>NUCLEOTIDE SEQUENCE [LARGE SCALE GENOMIC DNA]</scope>
    <source>
        <strain evidence="3 4">MBLB1776</strain>
    </source>
</reference>
<evidence type="ECO:0000313" key="3">
    <source>
        <dbReference type="EMBL" id="WNQ09986.1"/>
    </source>
</evidence>
<proteinExistence type="predicted"/>
<dbReference type="RefSeq" id="WP_315603760.1">
    <property type="nucleotide sequence ID" value="NZ_CP130318.1"/>
</dbReference>
<accession>A0AA96RE07</accession>
<feature type="region of interest" description="Disordered" evidence="1">
    <location>
        <begin position="1"/>
        <end position="26"/>
    </location>
</feature>
<keyword evidence="4" id="KW-1185">Reference proteome</keyword>
<dbReference type="Pfam" id="PF00174">
    <property type="entry name" value="Oxidored_molyb"/>
    <property type="match status" value="1"/>
</dbReference>
<dbReference type="AlphaFoldDB" id="A0AA96RE07"/>
<dbReference type="InterPro" id="IPR036374">
    <property type="entry name" value="OxRdtase_Mopterin-bd_sf"/>
</dbReference>
<evidence type="ECO:0000313" key="4">
    <source>
        <dbReference type="Proteomes" id="UP001305702"/>
    </source>
</evidence>
<feature type="domain" description="Oxidoreductase molybdopterin-binding" evidence="2">
    <location>
        <begin position="61"/>
        <end position="128"/>
    </location>
</feature>
<feature type="compositionally biased region" description="Basic and acidic residues" evidence="1">
    <location>
        <begin position="7"/>
        <end position="26"/>
    </location>
</feature>
<evidence type="ECO:0000259" key="2">
    <source>
        <dbReference type="Pfam" id="PF00174"/>
    </source>
</evidence>
<dbReference type="InterPro" id="IPR000572">
    <property type="entry name" value="OxRdtase_Mopterin-bd_dom"/>
</dbReference>
<dbReference type="KEGG" id="paun:MJA45_20515"/>
<protein>
    <submittedName>
        <fullName evidence="3">Molybdopterin-dependent oxidoreductase</fullName>
    </submittedName>
</protein>
<dbReference type="SUPFAM" id="SSF56524">
    <property type="entry name" value="Oxidoreductase molybdopterin-binding domain"/>
    <property type="match status" value="1"/>
</dbReference>
<sequence length="149" mass="16949">MTIVVSEEERRESKTLEELKEEAPDHVELAERVPGKEGRGFDLTAWYQAWTSRSDGQELPTHLEVEAADEFRAVIPWRELGSAVLVYEQNGEPLRRGGPLRLYVPEGSSDCLHVKSVVKLSFLHTQKEAKDKARFGFANRVSPESMLKR</sequence>
<dbReference type="Gene3D" id="3.90.420.10">
    <property type="entry name" value="Oxidoreductase, molybdopterin-binding domain"/>
    <property type="match status" value="1"/>
</dbReference>
<name>A0AA96RE07_9BACL</name>
<gene>
    <name evidence="3" type="ORF">MJA45_20515</name>
</gene>
<dbReference type="Proteomes" id="UP001305702">
    <property type="component" value="Chromosome"/>
</dbReference>